<keyword evidence="2" id="KW-1185">Reference proteome</keyword>
<reference evidence="1 2" key="1">
    <citation type="journal article" date="2019" name="Genome Biol. Evol.">
        <title>Insights into the evolution of the New World diploid cottons (Gossypium, subgenus Houzingenia) based on genome sequencing.</title>
        <authorList>
            <person name="Grover C.E."/>
            <person name="Arick M.A. 2nd"/>
            <person name="Thrash A."/>
            <person name="Conover J.L."/>
            <person name="Sanders W.S."/>
            <person name="Peterson D.G."/>
            <person name="Frelichowski J.E."/>
            <person name="Scheffler J.A."/>
            <person name="Scheffler B.E."/>
            <person name="Wendel J.F."/>
        </authorList>
    </citation>
    <scope>NUCLEOTIDE SEQUENCE [LARGE SCALE GENOMIC DNA]</scope>
    <source>
        <strain evidence="1">157</strain>
        <tissue evidence="1">Leaf</tissue>
    </source>
</reference>
<evidence type="ECO:0000313" key="1">
    <source>
        <dbReference type="EMBL" id="MBA0548408.1"/>
    </source>
</evidence>
<proteinExistence type="predicted"/>
<evidence type="ECO:0000313" key="2">
    <source>
        <dbReference type="Proteomes" id="UP000593572"/>
    </source>
</evidence>
<dbReference type="AlphaFoldDB" id="A0A7J8L7I3"/>
<dbReference type="Proteomes" id="UP000593572">
    <property type="component" value="Unassembled WGS sequence"/>
</dbReference>
<feature type="non-terminal residue" evidence="1">
    <location>
        <position position="1"/>
    </location>
</feature>
<sequence>IKINVDGSVSIRNTKVAIGGAVRYSNGNWLTGFDKVTRVFDVFQIEARAVVEA</sequence>
<dbReference type="EMBL" id="JABEZX010000001">
    <property type="protein sequence ID" value="MBA0548408.1"/>
    <property type="molecule type" value="Genomic_DNA"/>
</dbReference>
<protein>
    <recommendedName>
        <fullName evidence="3">RNase H type-1 domain-containing protein</fullName>
    </recommendedName>
</protein>
<evidence type="ECO:0008006" key="3">
    <source>
        <dbReference type="Google" id="ProtNLM"/>
    </source>
</evidence>
<organism evidence="1 2">
    <name type="scientific">Gossypium lobatum</name>
    <dbReference type="NCBI Taxonomy" id="34289"/>
    <lineage>
        <taxon>Eukaryota</taxon>
        <taxon>Viridiplantae</taxon>
        <taxon>Streptophyta</taxon>
        <taxon>Embryophyta</taxon>
        <taxon>Tracheophyta</taxon>
        <taxon>Spermatophyta</taxon>
        <taxon>Magnoliopsida</taxon>
        <taxon>eudicotyledons</taxon>
        <taxon>Gunneridae</taxon>
        <taxon>Pentapetalae</taxon>
        <taxon>rosids</taxon>
        <taxon>malvids</taxon>
        <taxon>Malvales</taxon>
        <taxon>Malvaceae</taxon>
        <taxon>Malvoideae</taxon>
        <taxon>Gossypium</taxon>
    </lineage>
</organism>
<accession>A0A7J8L7I3</accession>
<gene>
    <name evidence="1" type="ORF">Golob_019512</name>
</gene>
<name>A0A7J8L7I3_9ROSI</name>
<comment type="caution">
    <text evidence="1">The sequence shown here is derived from an EMBL/GenBank/DDBJ whole genome shotgun (WGS) entry which is preliminary data.</text>
</comment>